<sequence>MDFVLPPEIEDVRVRVRRFVDERLIPLESDRANYDEHDNIAPHVLTDMRRQAKAEGLWALQMPKRLGGMELPRIGMAACYEEMNRSIFGPVVFNSAAPDDGNMMILDKVLPEAMKERWLRPIVDGAVQSAFAMTEPDGCGSDPNLTYTKAERVGNDRWRITGRKHFITGAGNAKVFIIIARTSDDDRKGLSAFLFDADTPGWKILRRIPIMGPEEHGGHCELEFDGLEVPDSQRLLGVGDGLKLTQMRLGVARLTHCMRWLGLARRSLEIAMARIKQRESFGAKLIDRESVQGLVGQAAMEIEIGRLLTMKAAWALDQGSFARKEVSMAKIVVADALQKSVDTALQLLGARGYSKDTVIEWIYRYARQARLVDGASEVHRMVLANVLRTEGDGFFAWGQPDVAGKARHG</sequence>
<dbReference type="InterPro" id="IPR046373">
    <property type="entry name" value="Acyl-CoA_Oxase/DH_mid-dom_sf"/>
</dbReference>
<evidence type="ECO:0000256" key="3">
    <source>
        <dbReference type="ARBA" id="ARBA00011738"/>
    </source>
</evidence>
<dbReference type="PANTHER" id="PTHR48083">
    <property type="entry name" value="MEDIUM-CHAIN SPECIFIC ACYL-COA DEHYDROGENASE, MITOCHONDRIAL-RELATED"/>
    <property type="match status" value="1"/>
</dbReference>
<dbReference type="Gene3D" id="1.20.140.10">
    <property type="entry name" value="Butyryl-CoA Dehydrogenase, subunit A, domain 3"/>
    <property type="match status" value="1"/>
</dbReference>
<dbReference type="InterPro" id="IPR036250">
    <property type="entry name" value="AcylCo_DH-like_C"/>
</dbReference>
<dbReference type="InterPro" id="IPR009075">
    <property type="entry name" value="AcylCo_DH/oxidase_C"/>
</dbReference>
<evidence type="ECO:0000259" key="9">
    <source>
        <dbReference type="Pfam" id="PF02770"/>
    </source>
</evidence>
<feature type="domain" description="Acyl-CoA dehydrogenase/oxidase N-terminal" evidence="10">
    <location>
        <begin position="7"/>
        <end position="125"/>
    </location>
</feature>
<dbReference type="InterPro" id="IPR013786">
    <property type="entry name" value="AcylCoA_DH/ox_N"/>
</dbReference>
<keyword evidence="12" id="KW-1185">Reference proteome</keyword>
<dbReference type="InterPro" id="IPR050741">
    <property type="entry name" value="Acyl-CoA_dehydrogenase"/>
</dbReference>
<dbReference type="Pfam" id="PF02770">
    <property type="entry name" value="Acyl-CoA_dh_M"/>
    <property type="match status" value="1"/>
</dbReference>
<proteinExistence type="inferred from homology"/>
<dbReference type="SUPFAM" id="SSF47203">
    <property type="entry name" value="Acyl-CoA dehydrogenase C-terminal domain-like"/>
    <property type="match status" value="1"/>
</dbReference>
<comment type="caution">
    <text evidence="11">The sequence shown here is derived from an EMBL/GenBank/DDBJ whole genome shotgun (WGS) entry which is preliminary data.</text>
</comment>
<reference evidence="11" key="1">
    <citation type="submission" date="2020-01" db="EMBL/GenBank/DDBJ databases">
        <authorList>
            <person name="Rat A."/>
        </authorList>
    </citation>
    <scope>NUCLEOTIDE SEQUENCE</scope>
    <source>
        <strain evidence="11">LMG 31228</strain>
    </source>
</reference>
<dbReference type="EMBL" id="JAAEDL010000009">
    <property type="protein sequence ID" value="MBR0680974.1"/>
    <property type="molecule type" value="Genomic_DNA"/>
</dbReference>
<evidence type="ECO:0000256" key="6">
    <source>
        <dbReference type="ARBA" id="ARBA00023002"/>
    </source>
</evidence>
<evidence type="ECO:0000256" key="2">
    <source>
        <dbReference type="ARBA" id="ARBA00009347"/>
    </source>
</evidence>
<name>A0A9X9XB88_9PROT</name>
<dbReference type="GO" id="GO:0033539">
    <property type="term" value="P:fatty acid beta-oxidation using acyl-CoA dehydrogenase"/>
    <property type="evidence" value="ECO:0007669"/>
    <property type="project" value="TreeGrafter"/>
</dbReference>
<gene>
    <name evidence="11" type="ORF">GXW74_10790</name>
</gene>
<dbReference type="Proteomes" id="UP001138709">
    <property type="component" value="Unassembled WGS sequence"/>
</dbReference>
<comment type="cofactor">
    <cofactor evidence="1 7">
        <name>FAD</name>
        <dbReference type="ChEBI" id="CHEBI:57692"/>
    </cofactor>
</comment>
<dbReference type="InterPro" id="IPR006091">
    <property type="entry name" value="Acyl-CoA_Oxase/DH_mid-dom"/>
</dbReference>
<evidence type="ECO:0000313" key="12">
    <source>
        <dbReference type="Proteomes" id="UP001138709"/>
    </source>
</evidence>
<dbReference type="InterPro" id="IPR037069">
    <property type="entry name" value="AcylCoA_DH/ox_N_sf"/>
</dbReference>
<dbReference type="Gene3D" id="1.10.540.10">
    <property type="entry name" value="Acyl-CoA dehydrogenase/oxidase, N-terminal domain"/>
    <property type="match status" value="1"/>
</dbReference>
<evidence type="ECO:0000259" key="8">
    <source>
        <dbReference type="Pfam" id="PF00441"/>
    </source>
</evidence>
<dbReference type="GO" id="GO:0050660">
    <property type="term" value="F:flavin adenine dinucleotide binding"/>
    <property type="evidence" value="ECO:0007669"/>
    <property type="project" value="InterPro"/>
</dbReference>
<protein>
    <submittedName>
        <fullName evidence="11">Acyl-CoA dehydrogenase</fullName>
    </submittedName>
</protein>
<keyword evidence="4 7" id="KW-0285">Flavoprotein</keyword>
<evidence type="ECO:0000256" key="7">
    <source>
        <dbReference type="RuleBase" id="RU362125"/>
    </source>
</evidence>
<evidence type="ECO:0000256" key="4">
    <source>
        <dbReference type="ARBA" id="ARBA00022630"/>
    </source>
</evidence>
<dbReference type="Gene3D" id="2.40.110.10">
    <property type="entry name" value="Butyryl-CoA Dehydrogenase, subunit A, domain 2"/>
    <property type="match status" value="1"/>
</dbReference>
<dbReference type="Pfam" id="PF00441">
    <property type="entry name" value="Acyl-CoA_dh_1"/>
    <property type="match status" value="1"/>
</dbReference>
<dbReference type="PANTHER" id="PTHR48083:SF13">
    <property type="entry name" value="ACYL-COA DEHYDROGENASE FAMILY MEMBER 11"/>
    <property type="match status" value="1"/>
</dbReference>
<evidence type="ECO:0000256" key="5">
    <source>
        <dbReference type="ARBA" id="ARBA00022827"/>
    </source>
</evidence>
<comment type="subunit">
    <text evidence="3">Homodimer.</text>
</comment>
<organism evidence="11 12">
    <name type="scientific">Neoroseomonas eburnea</name>
    <dbReference type="NCBI Taxonomy" id="1346889"/>
    <lineage>
        <taxon>Bacteria</taxon>
        <taxon>Pseudomonadati</taxon>
        <taxon>Pseudomonadota</taxon>
        <taxon>Alphaproteobacteria</taxon>
        <taxon>Acetobacterales</taxon>
        <taxon>Acetobacteraceae</taxon>
        <taxon>Neoroseomonas</taxon>
    </lineage>
</organism>
<evidence type="ECO:0000256" key="1">
    <source>
        <dbReference type="ARBA" id="ARBA00001974"/>
    </source>
</evidence>
<feature type="domain" description="Acyl-CoA oxidase/dehydrogenase middle" evidence="9">
    <location>
        <begin position="130"/>
        <end position="225"/>
    </location>
</feature>
<dbReference type="GO" id="GO:0003995">
    <property type="term" value="F:acyl-CoA dehydrogenase activity"/>
    <property type="evidence" value="ECO:0007669"/>
    <property type="project" value="TreeGrafter"/>
</dbReference>
<dbReference type="RefSeq" id="WP_211846513.1">
    <property type="nucleotide sequence ID" value="NZ_JAAEDL010000009.1"/>
</dbReference>
<evidence type="ECO:0000313" key="11">
    <source>
        <dbReference type="EMBL" id="MBR0680974.1"/>
    </source>
</evidence>
<reference evidence="11" key="2">
    <citation type="journal article" date="2021" name="Syst. Appl. Microbiol.">
        <title>Roseomonas hellenica sp. nov., isolated from roots of wild-growing Alkanna tinctoria.</title>
        <authorList>
            <person name="Rat A."/>
            <person name="Naranjo H.D."/>
            <person name="Lebbe L."/>
            <person name="Cnockaert M."/>
            <person name="Krigas N."/>
            <person name="Grigoriadou K."/>
            <person name="Maloupa E."/>
            <person name="Willems A."/>
        </authorList>
    </citation>
    <scope>NUCLEOTIDE SEQUENCE</scope>
    <source>
        <strain evidence="11">LMG 31228</strain>
    </source>
</reference>
<dbReference type="GO" id="GO:0005737">
    <property type="term" value="C:cytoplasm"/>
    <property type="evidence" value="ECO:0007669"/>
    <property type="project" value="TreeGrafter"/>
</dbReference>
<keyword evidence="6 7" id="KW-0560">Oxidoreductase</keyword>
<dbReference type="InterPro" id="IPR009100">
    <property type="entry name" value="AcylCoA_DH/oxidase_NM_dom_sf"/>
</dbReference>
<dbReference type="AlphaFoldDB" id="A0A9X9XB88"/>
<keyword evidence="5 7" id="KW-0274">FAD</keyword>
<accession>A0A9X9XB88</accession>
<evidence type="ECO:0000259" key="10">
    <source>
        <dbReference type="Pfam" id="PF02771"/>
    </source>
</evidence>
<feature type="domain" description="Acyl-CoA dehydrogenase/oxidase C-terminal" evidence="8">
    <location>
        <begin position="239"/>
        <end position="386"/>
    </location>
</feature>
<dbReference type="SUPFAM" id="SSF56645">
    <property type="entry name" value="Acyl-CoA dehydrogenase NM domain-like"/>
    <property type="match status" value="1"/>
</dbReference>
<dbReference type="Pfam" id="PF02771">
    <property type="entry name" value="Acyl-CoA_dh_N"/>
    <property type="match status" value="1"/>
</dbReference>
<comment type="similarity">
    <text evidence="2 7">Belongs to the acyl-CoA dehydrogenase family.</text>
</comment>